<accession>A0A6C0E991</accession>
<reference evidence="1" key="1">
    <citation type="journal article" date="2020" name="Nature">
        <title>Giant virus diversity and host interactions through global metagenomics.</title>
        <authorList>
            <person name="Schulz F."/>
            <person name="Roux S."/>
            <person name="Paez-Espino D."/>
            <person name="Jungbluth S."/>
            <person name="Walsh D.A."/>
            <person name="Denef V.J."/>
            <person name="McMahon K.D."/>
            <person name="Konstantinidis K.T."/>
            <person name="Eloe-Fadrosh E.A."/>
            <person name="Kyrpides N.C."/>
            <person name="Woyke T."/>
        </authorList>
    </citation>
    <scope>NUCLEOTIDE SEQUENCE</scope>
    <source>
        <strain evidence="1">GVMAG-M-3300023179-150</strain>
    </source>
</reference>
<dbReference type="EMBL" id="MN739758">
    <property type="protein sequence ID" value="QHT25181.1"/>
    <property type="molecule type" value="Genomic_DNA"/>
</dbReference>
<sequence>MSQKLIIFTNILNKNMFKLPRKLNIKINVPTHQTLGECVKELIEASYKIYTHLVQDGCNTIVCGGQSPAYYCLAMMNMKIYNPTLLNIVILPHSKGGQKTVNSYLQKKENELYSRGLKAKNIIIKGNIAIIDGVHSGTGILALEDALKYCYGTQITSVKKIALNAEKGIAQIKVDEEIVLHAEPIFSDVFKRLIPAYYCRDFGDVSKFITEFNLEDNPLADMIIDLASKYPEQKVEDSEWFKLNNDVTPQIEAQRAHLQQLHLYYINRCNFIVDDDPTNPNFTPIVVFNDENEKNYICPACNSRSGTWAVKFPKNLSYFSHEKYCPYKNKIPIEAEPEP</sequence>
<evidence type="ECO:0000313" key="1">
    <source>
        <dbReference type="EMBL" id="QHT25181.1"/>
    </source>
</evidence>
<protein>
    <submittedName>
        <fullName evidence="1">Uncharacterized protein</fullName>
    </submittedName>
</protein>
<dbReference type="AlphaFoldDB" id="A0A6C0E991"/>
<proteinExistence type="predicted"/>
<organism evidence="1">
    <name type="scientific">viral metagenome</name>
    <dbReference type="NCBI Taxonomy" id="1070528"/>
    <lineage>
        <taxon>unclassified sequences</taxon>
        <taxon>metagenomes</taxon>
        <taxon>organismal metagenomes</taxon>
    </lineage>
</organism>
<name>A0A6C0E991_9ZZZZ</name>